<keyword evidence="2" id="KW-1185">Reference proteome</keyword>
<geneLocation type="plasmid" evidence="1">
    <name>unnamed</name>
</geneLocation>
<dbReference type="RefSeq" id="WP_031182962.1">
    <property type="nucleotide sequence ID" value="NZ_CP032230.1"/>
</dbReference>
<name>A0A4P6U813_STRSO</name>
<protein>
    <submittedName>
        <fullName evidence="1">Uncharacterized protein</fullName>
    </submittedName>
</protein>
<dbReference type="Proteomes" id="UP000292547">
    <property type="component" value="Plasmid unnamed"/>
</dbReference>
<reference evidence="1 2" key="1">
    <citation type="submission" date="2018-08" db="EMBL/GenBank/DDBJ databases">
        <title>The complete genome sequence of Streptomyces seoulensis, a pioneer strain for nickel superoxide dismutase discovery.</title>
        <authorList>
            <person name="Shin J."/>
            <person name="Lee J.-S."/>
            <person name="Lee E.-J."/>
            <person name="Youn H.-D."/>
        </authorList>
    </citation>
    <scope>NUCLEOTIDE SEQUENCE [LARGE SCALE GENOMIC DNA]</scope>
    <source>
        <strain evidence="1 2">KCTC 9819</strain>
        <plasmid evidence="1 2">unnamed</plasmid>
    </source>
</reference>
<dbReference type="AlphaFoldDB" id="A0A4P6U813"/>
<accession>A0A4P6U813</accession>
<proteinExistence type="predicted"/>
<evidence type="ECO:0000313" key="2">
    <source>
        <dbReference type="Proteomes" id="UP000292547"/>
    </source>
</evidence>
<dbReference type="EMBL" id="CP032230">
    <property type="protein sequence ID" value="QBJ94468.1"/>
    <property type="molecule type" value="Genomic_DNA"/>
</dbReference>
<keyword evidence="1" id="KW-0614">Plasmid</keyword>
<gene>
    <name evidence="1" type="ORF">D0Z67_29300</name>
</gene>
<dbReference type="STRING" id="73044.GCA_000725795_04851"/>
<dbReference type="KEGG" id="sseo:D0Z67_29300"/>
<organism evidence="1 2">
    <name type="scientific">Streptomyces seoulensis</name>
    <dbReference type="NCBI Taxonomy" id="73044"/>
    <lineage>
        <taxon>Bacteria</taxon>
        <taxon>Bacillati</taxon>
        <taxon>Actinomycetota</taxon>
        <taxon>Actinomycetes</taxon>
        <taxon>Kitasatosporales</taxon>
        <taxon>Streptomycetaceae</taxon>
        <taxon>Streptomyces</taxon>
    </lineage>
</organism>
<dbReference type="OrthoDB" id="4764871at2"/>
<evidence type="ECO:0000313" key="1">
    <source>
        <dbReference type="EMBL" id="QBJ94468.1"/>
    </source>
</evidence>
<sequence>MNEPTEEDPHAYLSYLMTDGQEQAWARLYREAAEWKHDRRWEPPKKYGLRADDWPLPGKVVEPEPFRLRLIASGGERLI</sequence>
<dbReference type="GeneID" id="300102994"/>